<dbReference type="Gene3D" id="1.20.58.340">
    <property type="entry name" value="Magnesium transport protein CorA, transmembrane region"/>
    <property type="match status" value="1"/>
</dbReference>
<dbReference type="EMBL" id="MU006239">
    <property type="protein sequence ID" value="KAF2820940.1"/>
    <property type="molecule type" value="Genomic_DNA"/>
</dbReference>
<proteinExistence type="predicted"/>
<gene>
    <name evidence="6" type="ORF">CC86DRAFT_471078</name>
</gene>
<organism evidence="6 7">
    <name type="scientific">Ophiobolus disseminans</name>
    <dbReference type="NCBI Taxonomy" id="1469910"/>
    <lineage>
        <taxon>Eukaryota</taxon>
        <taxon>Fungi</taxon>
        <taxon>Dikarya</taxon>
        <taxon>Ascomycota</taxon>
        <taxon>Pezizomycotina</taxon>
        <taxon>Dothideomycetes</taxon>
        <taxon>Pleosporomycetidae</taxon>
        <taxon>Pleosporales</taxon>
        <taxon>Pleosporineae</taxon>
        <taxon>Phaeosphaeriaceae</taxon>
        <taxon>Ophiobolus</taxon>
    </lineage>
</organism>
<dbReference type="GO" id="GO:0016020">
    <property type="term" value="C:membrane"/>
    <property type="evidence" value="ECO:0007669"/>
    <property type="project" value="UniProtKB-SubCell"/>
</dbReference>
<feature type="transmembrane region" description="Helical" evidence="5">
    <location>
        <begin position="352"/>
        <end position="371"/>
    </location>
</feature>
<keyword evidence="4 5" id="KW-0472">Membrane</keyword>
<evidence type="ECO:0000256" key="1">
    <source>
        <dbReference type="ARBA" id="ARBA00004141"/>
    </source>
</evidence>
<sequence>MQLYTVLHFSAAGWSLEYKSIEQCVDDATAPKLQYILVEKDVFSADTEPAPELVQSFQIPARLLADVYRRSNGFFSSAEAFDQNGHLQSCYTCFRVLVKMAARDASSSYTWHEMTFCSRWIAGRCTILCIGASSSFKELLQDAHKRLEAALPLAEPYSLHLPLVEAVIAMQDLSVWYVRDIVRSVEKDRSLPARGSKDFVMMHEGARHAIHSFETLSVTIETVEAMHQHIALLADKSKQASGIEPKTLLKVRMHMAFQARMLRNLLLRSQSNKERLQNEIALAYNMIAQRDSQVMTGLGEAARLDSGAMKTIAVVTMAFLPPTFLSAIFSMSFFNYTPEQTGTGWSVSSEFWVYWVCAVPLTCLTLAIWHWRQQRVQS</sequence>
<evidence type="ECO:0000256" key="2">
    <source>
        <dbReference type="ARBA" id="ARBA00022692"/>
    </source>
</evidence>
<evidence type="ECO:0008006" key="8">
    <source>
        <dbReference type="Google" id="ProtNLM"/>
    </source>
</evidence>
<feature type="transmembrane region" description="Helical" evidence="5">
    <location>
        <begin position="312"/>
        <end position="332"/>
    </location>
</feature>
<keyword evidence="7" id="KW-1185">Reference proteome</keyword>
<dbReference type="SUPFAM" id="SSF144083">
    <property type="entry name" value="Magnesium transport protein CorA, transmembrane region"/>
    <property type="match status" value="1"/>
</dbReference>
<evidence type="ECO:0000256" key="5">
    <source>
        <dbReference type="SAM" id="Phobius"/>
    </source>
</evidence>
<comment type="subcellular location">
    <subcellularLocation>
        <location evidence="1">Membrane</location>
        <topology evidence="1">Multi-pass membrane protein</topology>
    </subcellularLocation>
</comment>
<evidence type="ECO:0000313" key="7">
    <source>
        <dbReference type="Proteomes" id="UP000799424"/>
    </source>
</evidence>
<keyword evidence="2 5" id="KW-0812">Transmembrane</keyword>
<evidence type="ECO:0000313" key="6">
    <source>
        <dbReference type="EMBL" id="KAF2820940.1"/>
    </source>
</evidence>
<dbReference type="InterPro" id="IPR045863">
    <property type="entry name" value="CorA_TM1_TM2"/>
</dbReference>
<evidence type="ECO:0000256" key="4">
    <source>
        <dbReference type="ARBA" id="ARBA00023136"/>
    </source>
</evidence>
<name>A0A6A6ZIU1_9PLEO</name>
<dbReference type="Proteomes" id="UP000799424">
    <property type="component" value="Unassembled WGS sequence"/>
</dbReference>
<keyword evidence="3 5" id="KW-1133">Transmembrane helix</keyword>
<protein>
    <recommendedName>
        <fullName evidence="8">Mg2+ transporter protein</fullName>
    </recommendedName>
</protein>
<dbReference type="OrthoDB" id="2830640at2759"/>
<dbReference type="AlphaFoldDB" id="A0A6A6ZIU1"/>
<reference evidence="6" key="1">
    <citation type="journal article" date="2020" name="Stud. Mycol.">
        <title>101 Dothideomycetes genomes: a test case for predicting lifestyles and emergence of pathogens.</title>
        <authorList>
            <person name="Haridas S."/>
            <person name="Albert R."/>
            <person name="Binder M."/>
            <person name="Bloem J."/>
            <person name="Labutti K."/>
            <person name="Salamov A."/>
            <person name="Andreopoulos B."/>
            <person name="Baker S."/>
            <person name="Barry K."/>
            <person name="Bills G."/>
            <person name="Bluhm B."/>
            <person name="Cannon C."/>
            <person name="Castanera R."/>
            <person name="Culley D."/>
            <person name="Daum C."/>
            <person name="Ezra D."/>
            <person name="Gonzalez J."/>
            <person name="Henrissat B."/>
            <person name="Kuo A."/>
            <person name="Liang C."/>
            <person name="Lipzen A."/>
            <person name="Lutzoni F."/>
            <person name="Magnuson J."/>
            <person name="Mondo S."/>
            <person name="Nolan M."/>
            <person name="Ohm R."/>
            <person name="Pangilinan J."/>
            <person name="Park H.-J."/>
            <person name="Ramirez L."/>
            <person name="Alfaro M."/>
            <person name="Sun H."/>
            <person name="Tritt A."/>
            <person name="Yoshinaga Y."/>
            <person name="Zwiers L.-H."/>
            <person name="Turgeon B."/>
            <person name="Goodwin S."/>
            <person name="Spatafora J."/>
            <person name="Crous P."/>
            <person name="Grigoriev I."/>
        </authorList>
    </citation>
    <scope>NUCLEOTIDE SEQUENCE</scope>
    <source>
        <strain evidence="6">CBS 113818</strain>
    </source>
</reference>
<accession>A0A6A6ZIU1</accession>
<evidence type="ECO:0000256" key="3">
    <source>
        <dbReference type="ARBA" id="ARBA00022989"/>
    </source>
</evidence>